<reference evidence="1 2" key="1">
    <citation type="submission" date="2023-06" db="EMBL/GenBank/DDBJ databases">
        <title>Five Gram-positive bacteria isolated from mangrove sediments in Shenzhen, Guangdong, China.</title>
        <authorList>
            <person name="Yu S."/>
            <person name="Zheng W."/>
            <person name="Huang Y."/>
        </authorList>
    </citation>
    <scope>NUCLEOTIDE SEQUENCE [LARGE SCALE GENOMIC DNA]</scope>
    <source>
        <strain evidence="1 2">SaN35-3</strain>
    </source>
</reference>
<sequence length="115" mass="13459">MKKFFGQWYIEKGIRSQVLDIKPNGDVIICRWAERRGNKQTFFIQSTGTGIECTDYLIVARPINDHLKSSTSKGGVCIYSLYKGELFIFASIMGYTRHAFKRLWISFQRKRVQRI</sequence>
<keyword evidence="2" id="KW-1185">Reference proteome</keyword>
<evidence type="ECO:0008006" key="3">
    <source>
        <dbReference type="Google" id="ProtNLM"/>
    </source>
</evidence>
<proteinExistence type="predicted"/>
<dbReference type="Proteomes" id="UP001197974">
    <property type="component" value="Chromosome"/>
</dbReference>
<gene>
    <name evidence="1" type="ORF">LC087_01050</name>
</gene>
<protein>
    <recommendedName>
        <fullName evidence="3">Lipocalin-like domain-containing protein</fullName>
    </recommendedName>
</protein>
<dbReference type="RefSeq" id="WP_306019824.1">
    <property type="nucleotide sequence ID" value="NZ_CP129013.1"/>
</dbReference>
<evidence type="ECO:0000313" key="1">
    <source>
        <dbReference type="EMBL" id="WLR42859.1"/>
    </source>
</evidence>
<evidence type="ECO:0000313" key="2">
    <source>
        <dbReference type="Proteomes" id="UP001197974"/>
    </source>
</evidence>
<dbReference type="EMBL" id="CP129013">
    <property type="protein sequence ID" value="WLR42859.1"/>
    <property type="molecule type" value="Genomic_DNA"/>
</dbReference>
<name>A0ABY9JTZ5_9BACI</name>
<organism evidence="1 2">
    <name type="scientific">Bacillus carboniphilus</name>
    <dbReference type="NCBI Taxonomy" id="86663"/>
    <lineage>
        <taxon>Bacteria</taxon>
        <taxon>Bacillati</taxon>
        <taxon>Bacillota</taxon>
        <taxon>Bacilli</taxon>
        <taxon>Bacillales</taxon>
        <taxon>Bacillaceae</taxon>
        <taxon>Bacillus</taxon>
    </lineage>
</organism>
<accession>A0ABY9JTZ5</accession>